<proteinExistence type="predicted"/>
<dbReference type="Pfam" id="PF01636">
    <property type="entry name" value="APH"/>
    <property type="match status" value="1"/>
</dbReference>
<evidence type="ECO:0000259" key="1">
    <source>
        <dbReference type="Pfam" id="PF01636"/>
    </source>
</evidence>
<feature type="domain" description="Aminoglycoside phosphotransferase" evidence="1">
    <location>
        <begin position="60"/>
        <end position="241"/>
    </location>
</feature>
<dbReference type="Gene3D" id="3.90.1200.10">
    <property type="match status" value="1"/>
</dbReference>
<dbReference type="InterPro" id="IPR002575">
    <property type="entry name" value="Aminoglycoside_PTrfase"/>
</dbReference>
<evidence type="ECO:0000313" key="3">
    <source>
        <dbReference type="Proteomes" id="UP000295060"/>
    </source>
</evidence>
<reference evidence="2 3" key="1">
    <citation type="submission" date="2019-03" db="EMBL/GenBank/DDBJ databases">
        <title>Genomic Encyclopedia of Type Strains, Phase III (KMG-III): the genomes of soil and plant-associated and newly described type strains.</title>
        <authorList>
            <person name="Whitman W."/>
        </authorList>
    </citation>
    <scope>NUCLEOTIDE SEQUENCE [LARGE SCALE GENOMIC DNA]</scope>
    <source>
        <strain evidence="2 3">VKMAc-2574</strain>
    </source>
</reference>
<gene>
    <name evidence="2" type="ORF">EV137_3691</name>
</gene>
<protein>
    <submittedName>
        <fullName evidence="2">Phosphotransferase family enzyme</fullName>
    </submittedName>
</protein>
<accession>A0ABY2FG23</accession>
<dbReference type="EMBL" id="SODU01000002">
    <property type="protein sequence ID" value="TDW89891.1"/>
    <property type="molecule type" value="Genomic_DNA"/>
</dbReference>
<evidence type="ECO:0000313" key="2">
    <source>
        <dbReference type="EMBL" id="TDW89891.1"/>
    </source>
</evidence>
<comment type="caution">
    <text evidence="2">The sequence shown here is derived from an EMBL/GenBank/DDBJ whole genome shotgun (WGS) entry which is preliminary data.</text>
</comment>
<sequence length="304" mass="33129">MAVTKDGHPTQELHTLIASALGKEPIDWHRPHTGLSAASFVVGFADGSSAFVKAAVDDLGAKGLRTEHEIVSSIDSDLVARELAWLEDGDRPVLVMEDLRAAHWPADHDPVTWKPGQFDLLFAALRRVGELPPPASLPSARDGFRPQWPLIEREADDFLALGLCSEAWFSAALDGLVEAEGNVPVGGDALVHNDVRSDNLCFVGRRVVLVDWAQAIRGNPQQDLASALATLPLEGGPDPFDVLPDGGPWAAHIAGQYARRAAHETQAPQWLRMVFQRIAVICLSWASRSLDLPPWTGARWHEIR</sequence>
<dbReference type="RefSeq" id="WP_166679926.1">
    <property type="nucleotide sequence ID" value="NZ_SODU01000002.1"/>
</dbReference>
<dbReference type="Proteomes" id="UP000295060">
    <property type="component" value="Unassembled WGS sequence"/>
</dbReference>
<dbReference type="SUPFAM" id="SSF56112">
    <property type="entry name" value="Protein kinase-like (PK-like)"/>
    <property type="match status" value="1"/>
</dbReference>
<name>A0ABY2FG23_9ACTN</name>
<keyword evidence="3" id="KW-1185">Reference proteome</keyword>
<organism evidence="2 3">
    <name type="scientific">Kribbella pratensis</name>
    <dbReference type="NCBI Taxonomy" id="2512112"/>
    <lineage>
        <taxon>Bacteria</taxon>
        <taxon>Bacillati</taxon>
        <taxon>Actinomycetota</taxon>
        <taxon>Actinomycetes</taxon>
        <taxon>Propionibacteriales</taxon>
        <taxon>Kribbellaceae</taxon>
        <taxon>Kribbella</taxon>
    </lineage>
</organism>
<dbReference type="InterPro" id="IPR011009">
    <property type="entry name" value="Kinase-like_dom_sf"/>
</dbReference>